<keyword evidence="9" id="KW-0677">Repeat</keyword>
<dbReference type="AlphaFoldDB" id="A0A1M5KJ10"/>
<reference evidence="19 20" key="1">
    <citation type="submission" date="2016-11" db="EMBL/GenBank/DDBJ databases">
        <authorList>
            <person name="Jaros S."/>
            <person name="Januszkiewicz K."/>
            <person name="Wedrychowicz H."/>
        </authorList>
    </citation>
    <scope>NUCLEOTIDE SEQUENCE [LARGE SCALE GENOMIC DNA]</scope>
    <source>
        <strain evidence="19 20">CGMCC 1.7049</strain>
    </source>
</reference>
<dbReference type="PRINTS" id="PR00834">
    <property type="entry name" value="PROTEASES2C"/>
</dbReference>
<keyword evidence="7 19" id="KW-0645">Protease</keyword>
<gene>
    <name evidence="19" type="ORF">SAMN04488068_0596</name>
</gene>
<evidence type="ECO:0000256" key="17">
    <source>
        <dbReference type="SAM" id="MobiDB-lite"/>
    </source>
</evidence>
<feature type="binding site" evidence="16">
    <location>
        <position position="145"/>
    </location>
    <ligand>
        <name>substrate</name>
    </ligand>
</feature>
<dbReference type="SUPFAM" id="SSF50494">
    <property type="entry name" value="Trypsin-like serine proteases"/>
    <property type="match status" value="1"/>
</dbReference>
<dbReference type="OrthoDB" id="9758917at2"/>
<comment type="catalytic activity">
    <reaction evidence="1">
        <text>Acts on substrates that are at least partially unfolded. The cleavage site P1 residue is normally between a pair of hydrophobic residues, such as Val-|-Val.</text>
        <dbReference type="EC" id="3.4.21.107"/>
    </reaction>
</comment>
<keyword evidence="20" id="KW-1185">Reference proteome</keyword>
<evidence type="ECO:0000256" key="5">
    <source>
        <dbReference type="ARBA" id="ARBA00013035"/>
    </source>
</evidence>
<dbReference type="SMART" id="SM00228">
    <property type="entry name" value="PDZ"/>
    <property type="match status" value="2"/>
</dbReference>
<dbReference type="Gene3D" id="2.40.10.120">
    <property type="match status" value="1"/>
</dbReference>
<evidence type="ECO:0000256" key="1">
    <source>
        <dbReference type="ARBA" id="ARBA00001772"/>
    </source>
</evidence>
<evidence type="ECO:0000256" key="12">
    <source>
        <dbReference type="ARBA" id="ARBA00022825"/>
    </source>
</evidence>
<dbReference type="GO" id="GO:0004252">
    <property type="term" value="F:serine-type endopeptidase activity"/>
    <property type="evidence" value="ECO:0007669"/>
    <property type="project" value="InterPro"/>
</dbReference>
<organism evidence="19 20">
    <name type="scientific">Hydrocarboniphaga daqingensis</name>
    <dbReference type="NCBI Taxonomy" id="490188"/>
    <lineage>
        <taxon>Bacteria</taxon>
        <taxon>Pseudomonadati</taxon>
        <taxon>Pseudomonadota</taxon>
        <taxon>Gammaproteobacteria</taxon>
        <taxon>Nevskiales</taxon>
        <taxon>Nevskiaceae</taxon>
        <taxon>Hydrocarboniphaga</taxon>
    </lineage>
</organism>
<evidence type="ECO:0000313" key="20">
    <source>
        <dbReference type="Proteomes" id="UP000199758"/>
    </source>
</evidence>
<dbReference type="NCBIfam" id="TIGR02037">
    <property type="entry name" value="degP_htrA_DO"/>
    <property type="match status" value="1"/>
</dbReference>
<dbReference type="InterPro" id="IPR001478">
    <property type="entry name" value="PDZ"/>
</dbReference>
<dbReference type="Pfam" id="PF13365">
    <property type="entry name" value="Trypsin_2"/>
    <property type="match status" value="1"/>
</dbReference>
<dbReference type="GO" id="GO:0006508">
    <property type="term" value="P:proteolysis"/>
    <property type="evidence" value="ECO:0007669"/>
    <property type="project" value="UniProtKB-KW"/>
</dbReference>
<dbReference type="STRING" id="490188.SAMN04488068_0596"/>
<keyword evidence="12" id="KW-0720">Serine protease</keyword>
<keyword evidence="11" id="KW-0378">Hydrolase</keyword>
<evidence type="ECO:0000256" key="16">
    <source>
        <dbReference type="PIRSR" id="PIRSR611782-2"/>
    </source>
</evidence>
<proteinExistence type="inferred from homology"/>
<feature type="binding site" evidence="16">
    <location>
        <position position="175"/>
    </location>
    <ligand>
        <name>substrate</name>
    </ligand>
</feature>
<evidence type="ECO:0000256" key="15">
    <source>
        <dbReference type="PIRSR" id="PIRSR611782-1"/>
    </source>
</evidence>
<dbReference type="SUPFAM" id="SSF50156">
    <property type="entry name" value="PDZ domain-like"/>
    <property type="match status" value="2"/>
</dbReference>
<evidence type="ECO:0000313" key="19">
    <source>
        <dbReference type="EMBL" id="SHG52802.1"/>
    </source>
</evidence>
<dbReference type="Proteomes" id="UP000199758">
    <property type="component" value="Unassembled WGS sequence"/>
</dbReference>
<dbReference type="GO" id="GO:0042597">
    <property type="term" value="C:periplasmic space"/>
    <property type="evidence" value="ECO:0007669"/>
    <property type="project" value="UniProtKB-SubCell"/>
</dbReference>
<keyword evidence="10" id="KW-0574">Periplasm</keyword>
<dbReference type="InterPro" id="IPR036034">
    <property type="entry name" value="PDZ_sf"/>
</dbReference>
<feature type="binding site" evidence="16">
    <location>
        <begin position="246"/>
        <end position="248"/>
    </location>
    <ligand>
        <name>substrate</name>
    </ligand>
</feature>
<keyword evidence="8" id="KW-0732">Signal</keyword>
<feature type="region of interest" description="Disordered" evidence="17">
    <location>
        <begin position="90"/>
        <end position="125"/>
    </location>
</feature>
<keyword evidence="13" id="KW-0346">Stress response</keyword>
<dbReference type="InterPro" id="IPR001940">
    <property type="entry name" value="Peptidase_S1C"/>
</dbReference>
<evidence type="ECO:0000256" key="11">
    <source>
        <dbReference type="ARBA" id="ARBA00022801"/>
    </source>
</evidence>
<dbReference type="EMBL" id="FQWZ01000001">
    <property type="protein sequence ID" value="SHG52802.1"/>
    <property type="molecule type" value="Genomic_DNA"/>
</dbReference>
<dbReference type="Pfam" id="PF13180">
    <property type="entry name" value="PDZ_2"/>
    <property type="match status" value="1"/>
</dbReference>
<evidence type="ECO:0000256" key="13">
    <source>
        <dbReference type="ARBA" id="ARBA00023016"/>
    </source>
</evidence>
<evidence type="ECO:0000256" key="7">
    <source>
        <dbReference type="ARBA" id="ARBA00022670"/>
    </source>
</evidence>
<feature type="active site" description="Charge relay system" evidence="15">
    <location>
        <position position="175"/>
    </location>
</feature>
<name>A0A1M5KJ10_9GAMM</name>
<evidence type="ECO:0000256" key="10">
    <source>
        <dbReference type="ARBA" id="ARBA00022764"/>
    </source>
</evidence>
<evidence type="ECO:0000259" key="18">
    <source>
        <dbReference type="PROSITE" id="PS50106"/>
    </source>
</evidence>
<dbReference type="EC" id="3.4.21.107" evidence="5"/>
<dbReference type="PROSITE" id="PS50106">
    <property type="entry name" value="PDZ"/>
    <property type="match status" value="1"/>
</dbReference>
<evidence type="ECO:0000256" key="3">
    <source>
        <dbReference type="ARBA" id="ARBA00004418"/>
    </source>
</evidence>
<comment type="function">
    <text evidence="2">Might be efficient in the degradation of transiently denatured and unfolded proteins which accumulate in the periplasm following stress conditions.</text>
</comment>
<comment type="similarity">
    <text evidence="4">Belongs to the peptidase S1C family.</text>
</comment>
<dbReference type="InterPro" id="IPR011782">
    <property type="entry name" value="Pept_S1C_Do"/>
</dbReference>
<dbReference type="PANTHER" id="PTHR22939:SF130">
    <property type="entry name" value="PERIPLASMIC SERINE ENDOPROTEASE DEGP-LIKE-RELATED"/>
    <property type="match status" value="1"/>
</dbReference>
<evidence type="ECO:0000256" key="4">
    <source>
        <dbReference type="ARBA" id="ARBA00010541"/>
    </source>
</evidence>
<feature type="active site" description="Charge relay system" evidence="15">
    <location>
        <position position="145"/>
    </location>
</feature>
<feature type="active site" description="Charge relay system" evidence="15">
    <location>
        <position position="248"/>
    </location>
</feature>
<feature type="domain" description="PDZ" evidence="18">
    <location>
        <begin position="287"/>
        <end position="357"/>
    </location>
</feature>
<sequence length="514" mass="53815">MIEVAGQPRRILTALVGFLSLLALSSCSRPSSTGGYPDFADLVERASPSVVNISTVSALPGSGPALGGGSESEDGLQNAPEWFRRFLEQNGAEPPDGALPSPAYPDGPLGELQPDDGGDAPSGAPQPLGSGFILWEDGYVLTNYHVVQDAKEVIVRLLDRRQFTAQVVGSDERSDIALLKIDAKGLPAVKLGEYSKLRPGQWVLAIGSPFGFDYSVTAGIVSAKGRNLVSEQYVPFVQTDVAINPGNSGGPLFNLDGEVVGVNSQIYSQSGGYQGVSFSIPIDVAAKVARQLKDRGRVTRGWLGVVVQEVDRNLAQTFGMERPVGALVARVMPGSPAERAGIKAGDVILSFNGSELQVSTALPPLVGNVDPGEVVPLVMQRDGKQVTIKVEVGELDNQDREVADGADSATGPVEPPPVAPLALLGLKVIEIPEEIRRRAHLVGAGVLVESVTPGAAQSAGIRRGDILQSIAGQEVGSPQRLAEIIGLLTPGVTVPVLINRNGVPSFLPLDVPTR</sequence>
<evidence type="ECO:0000256" key="6">
    <source>
        <dbReference type="ARBA" id="ARBA00013958"/>
    </source>
</evidence>
<dbReference type="Gene3D" id="2.30.42.10">
    <property type="match status" value="2"/>
</dbReference>
<protein>
    <recommendedName>
        <fullName evidence="6">Probable periplasmic serine endoprotease DegP-like</fullName>
        <ecNumber evidence="5">3.4.21.107</ecNumber>
    </recommendedName>
    <alternativeName>
        <fullName evidence="14">Protease Do</fullName>
    </alternativeName>
</protein>
<accession>A0A1M5KJ10</accession>
<dbReference type="RefSeq" id="WP_072893670.1">
    <property type="nucleotide sequence ID" value="NZ_FQWZ01000001.1"/>
</dbReference>
<dbReference type="CDD" id="cd10839">
    <property type="entry name" value="cpPDZ1_DegP-like"/>
    <property type="match status" value="1"/>
</dbReference>
<comment type="subcellular location">
    <subcellularLocation>
        <location evidence="3">Periplasm</location>
    </subcellularLocation>
</comment>
<dbReference type="PANTHER" id="PTHR22939">
    <property type="entry name" value="SERINE PROTEASE FAMILY S1C HTRA-RELATED"/>
    <property type="match status" value="1"/>
</dbReference>
<evidence type="ECO:0000256" key="9">
    <source>
        <dbReference type="ARBA" id="ARBA00022737"/>
    </source>
</evidence>
<dbReference type="InterPro" id="IPR009003">
    <property type="entry name" value="Peptidase_S1_PA"/>
</dbReference>
<evidence type="ECO:0000256" key="14">
    <source>
        <dbReference type="ARBA" id="ARBA00032850"/>
    </source>
</evidence>
<evidence type="ECO:0000256" key="8">
    <source>
        <dbReference type="ARBA" id="ARBA00022729"/>
    </source>
</evidence>
<evidence type="ECO:0000256" key="2">
    <source>
        <dbReference type="ARBA" id="ARBA00002610"/>
    </source>
</evidence>